<dbReference type="SUPFAM" id="SSF75620">
    <property type="entry name" value="Release factor"/>
    <property type="match status" value="1"/>
</dbReference>
<dbReference type="PANTHER" id="PTHR43116">
    <property type="entry name" value="PEPTIDE CHAIN RELEASE FACTOR 2"/>
    <property type="match status" value="1"/>
</dbReference>
<dbReference type="Gene3D" id="3.30.160.20">
    <property type="match status" value="1"/>
</dbReference>
<comment type="caution">
    <text evidence="5">The sequence shown here is derived from an EMBL/GenBank/DDBJ whole genome shotgun (WGS) entry which is preliminary data.</text>
</comment>
<feature type="chain" id="PRO_5042082277" evidence="3">
    <location>
        <begin position="25"/>
        <end position="452"/>
    </location>
</feature>
<evidence type="ECO:0000313" key="5">
    <source>
        <dbReference type="EMBL" id="KAK1739940.1"/>
    </source>
</evidence>
<dbReference type="PANTHER" id="PTHR43116:SF3">
    <property type="entry name" value="CLASS I PEPTIDE CHAIN RELEASE FACTOR"/>
    <property type="match status" value="1"/>
</dbReference>
<evidence type="ECO:0000313" key="6">
    <source>
        <dbReference type="Proteomes" id="UP001224775"/>
    </source>
</evidence>
<dbReference type="HAMAP" id="MF_00094">
    <property type="entry name" value="Rel_fac_2"/>
    <property type="match status" value="1"/>
</dbReference>
<feature type="domain" description="Prokaryotic-type class I peptide chain release factors" evidence="4">
    <location>
        <begin position="314"/>
        <end position="330"/>
    </location>
</feature>
<dbReference type="InterPro" id="IPR005139">
    <property type="entry name" value="PCRF"/>
</dbReference>
<sequence>MSRRLLVSAVVIAVLAAHLDQASSLLSAGCNTSTSHHHRRTAASPLIRLHATSKETDLTSLRKLLTQATSIHDKNLASTPPLAQISSRLHDLETESSDPTFWDSSNSARNDVVTKDIARYSRLKLEMELWDQLRNDATEALDLLEEFHNSNEEDDEEMVALTQEECQSSAEQLLQLSQKYELSTLLSGPYDDSPCRLLLTAGAGGTEACDWVNMLYRMYSRHASYMDYTVKVVDESAGDVVGYKSVELLIDGPQAYGWFKGEKGAHRLVRLSPFNANNKRQTTFAGVDVVPVLDEEDIKMVDIPEKELEITTMRSGGKGGQNVNKVETGVRIKHIPSGLAVKCTEERSQLMNKQIAMNRLKAQLLAIALEQRLQDINAIRGDVVEASWGAQIRNYVMQPYKMVKDGRSEWETSDVDGVLDGGAALEEFVGAWLRWMRAKEEKEREELETAGY</sequence>
<dbReference type="Pfam" id="PF00472">
    <property type="entry name" value="RF-1"/>
    <property type="match status" value="1"/>
</dbReference>
<evidence type="ECO:0000256" key="1">
    <source>
        <dbReference type="ARBA" id="ARBA00010835"/>
    </source>
</evidence>
<dbReference type="SMART" id="SM00937">
    <property type="entry name" value="PCRF"/>
    <property type="match status" value="1"/>
</dbReference>
<dbReference type="InterPro" id="IPR004374">
    <property type="entry name" value="PrfB"/>
</dbReference>
<dbReference type="NCBIfam" id="TIGR00020">
    <property type="entry name" value="prfB"/>
    <property type="match status" value="1"/>
</dbReference>
<dbReference type="Gene3D" id="1.20.58.410">
    <property type="entry name" value="Release factor"/>
    <property type="match status" value="1"/>
</dbReference>
<dbReference type="GO" id="GO:0005737">
    <property type="term" value="C:cytoplasm"/>
    <property type="evidence" value="ECO:0007669"/>
    <property type="project" value="InterPro"/>
</dbReference>
<keyword evidence="6" id="KW-1185">Reference proteome</keyword>
<dbReference type="EMBL" id="JATAAI010000017">
    <property type="protein sequence ID" value="KAK1739940.1"/>
    <property type="molecule type" value="Genomic_DNA"/>
</dbReference>
<name>A0AAD8Y7A9_9STRA</name>
<reference evidence="5" key="1">
    <citation type="submission" date="2023-06" db="EMBL/GenBank/DDBJ databases">
        <title>Survivors Of The Sea: Transcriptome response of Skeletonema marinoi to long-term dormancy.</title>
        <authorList>
            <person name="Pinder M.I.M."/>
            <person name="Kourtchenko O."/>
            <person name="Robertson E.K."/>
            <person name="Larsson T."/>
            <person name="Maumus F."/>
            <person name="Osuna-Cruz C.M."/>
            <person name="Vancaester E."/>
            <person name="Stenow R."/>
            <person name="Vandepoele K."/>
            <person name="Ploug H."/>
            <person name="Bruchert V."/>
            <person name="Godhe A."/>
            <person name="Topel M."/>
        </authorList>
    </citation>
    <scope>NUCLEOTIDE SEQUENCE</scope>
    <source>
        <strain evidence="5">R05AC</strain>
    </source>
</reference>
<dbReference type="Proteomes" id="UP001224775">
    <property type="component" value="Unassembled WGS sequence"/>
</dbReference>
<gene>
    <name evidence="5" type="ORF">QTG54_009699</name>
</gene>
<organism evidence="5 6">
    <name type="scientific">Skeletonema marinoi</name>
    <dbReference type="NCBI Taxonomy" id="267567"/>
    <lineage>
        <taxon>Eukaryota</taxon>
        <taxon>Sar</taxon>
        <taxon>Stramenopiles</taxon>
        <taxon>Ochrophyta</taxon>
        <taxon>Bacillariophyta</taxon>
        <taxon>Coscinodiscophyceae</taxon>
        <taxon>Thalassiosirophycidae</taxon>
        <taxon>Thalassiosirales</taxon>
        <taxon>Skeletonemataceae</taxon>
        <taxon>Skeletonema</taxon>
        <taxon>Skeletonema marinoi-dohrnii complex</taxon>
    </lineage>
</organism>
<evidence type="ECO:0000256" key="2">
    <source>
        <dbReference type="ARBA" id="ARBA00022917"/>
    </source>
</evidence>
<dbReference type="PROSITE" id="PS00745">
    <property type="entry name" value="RF_PROK_I"/>
    <property type="match status" value="1"/>
</dbReference>
<comment type="similarity">
    <text evidence="1">Belongs to the prokaryotic/mitochondrial release factor family.</text>
</comment>
<evidence type="ECO:0000256" key="3">
    <source>
        <dbReference type="SAM" id="SignalP"/>
    </source>
</evidence>
<dbReference type="InterPro" id="IPR045853">
    <property type="entry name" value="Pep_chain_release_fac_I_sf"/>
</dbReference>
<dbReference type="AlphaFoldDB" id="A0AAD8Y7A9"/>
<feature type="signal peptide" evidence="3">
    <location>
        <begin position="1"/>
        <end position="24"/>
    </location>
</feature>
<dbReference type="Pfam" id="PF03462">
    <property type="entry name" value="PCRF"/>
    <property type="match status" value="1"/>
</dbReference>
<dbReference type="Gene3D" id="3.30.70.1660">
    <property type="match status" value="1"/>
</dbReference>
<accession>A0AAD8Y7A9</accession>
<dbReference type="InterPro" id="IPR000352">
    <property type="entry name" value="Pep_chain_release_fac_I"/>
</dbReference>
<protein>
    <submittedName>
        <fullName evidence="5">Peptide chain release factor</fullName>
    </submittedName>
</protein>
<keyword evidence="3" id="KW-0732">Signal</keyword>
<evidence type="ECO:0000259" key="4">
    <source>
        <dbReference type="PROSITE" id="PS00745"/>
    </source>
</evidence>
<keyword evidence="2" id="KW-0648">Protein biosynthesis</keyword>
<proteinExistence type="inferred from homology"/>
<dbReference type="GO" id="GO:0016149">
    <property type="term" value="F:translation release factor activity, codon specific"/>
    <property type="evidence" value="ECO:0007669"/>
    <property type="project" value="InterPro"/>
</dbReference>